<evidence type="ECO:0000256" key="9">
    <source>
        <dbReference type="HAMAP-Rule" id="MF_01682"/>
    </source>
</evidence>
<comment type="catalytic activity">
    <reaction evidence="9">
        <text>1,2-dihydroxy-5-(methylsulfanyl)pent-1-en-3-one + O2 = 3-(methylsulfanyl)propanoate + CO + formate + 2 H(+)</text>
        <dbReference type="Rhea" id="RHEA:14161"/>
        <dbReference type="ChEBI" id="CHEBI:15378"/>
        <dbReference type="ChEBI" id="CHEBI:15379"/>
        <dbReference type="ChEBI" id="CHEBI:15740"/>
        <dbReference type="ChEBI" id="CHEBI:17245"/>
        <dbReference type="ChEBI" id="CHEBI:49016"/>
        <dbReference type="ChEBI" id="CHEBI:49252"/>
        <dbReference type="EC" id="1.13.11.53"/>
    </reaction>
</comment>
<sequence length="195" mass="21879">MTLLTVWKDTDPSVPVLESTDENEIREALATLGARFSRWEVKDFADDAPLDEVLALYSSEVEGVKQSEGYTLVDIVGLSPSQENYDEVKVVSREKFLSEHKHDDDEDRYFAKGAGVFYLHVDGKVHALYCEPGDLVSVPANTTHWFDMGTSPEFTSIRFFHDDDGWVGHFTGNPIADTFPTFDQLQARRAELAAA</sequence>
<keyword evidence="2 9" id="KW-0533">Nickel</keyword>
<dbReference type="HAMAP" id="MF_01682">
    <property type="entry name" value="Salvage_MtnD"/>
    <property type="match status" value="1"/>
</dbReference>
<evidence type="ECO:0000256" key="4">
    <source>
        <dbReference type="ARBA" id="ARBA00022723"/>
    </source>
</evidence>
<comment type="catalytic activity">
    <reaction evidence="1 9">
        <text>1,2-dihydroxy-5-(methylsulfanyl)pent-1-en-3-one + O2 = 4-methylsulfanyl-2-oxobutanoate + formate + 2 H(+)</text>
        <dbReference type="Rhea" id="RHEA:24504"/>
        <dbReference type="ChEBI" id="CHEBI:15378"/>
        <dbReference type="ChEBI" id="CHEBI:15379"/>
        <dbReference type="ChEBI" id="CHEBI:15740"/>
        <dbReference type="ChEBI" id="CHEBI:16723"/>
        <dbReference type="ChEBI" id="CHEBI:49252"/>
        <dbReference type="EC" id="1.13.11.54"/>
    </reaction>
</comment>
<feature type="site" description="May play a role in transmitting local conformational changes" evidence="9">
    <location>
        <position position="105"/>
    </location>
</feature>
<dbReference type="SUPFAM" id="SSF51182">
    <property type="entry name" value="RmlC-like cupins"/>
    <property type="match status" value="1"/>
</dbReference>
<evidence type="ECO:0000256" key="1">
    <source>
        <dbReference type="ARBA" id="ARBA00000428"/>
    </source>
</evidence>
<feature type="binding site" evidence="9">
    <location>
        <position position="106"/>
    </location>
    <ligand>
        <name>Fe(2+)</name>
        <dbReference type="ChEBI" id="CHEBI:29033"/>
    </ligand>
</feature>
<evidence type="ECO:0000313" key="10">
    <source>
        <dbReference type="EMBL" id="TXK09937.1"/>
    </source>
</evidence>
<dbReference type="PANTHER" id="PTHR23418:SF0">
    <property type="entry name" value="ACIREDUCTONE DIOXYGENASE"/>
    <property type="match status" value="1"/>
</dbReference>
<gene>
    <name evidence="9" type="primary">mtnD</name>
    <name evidence="10" type="ORF">FVP77_13745</name>
</gene>
<dbReference type="AlphaFoldDB" id="A0A5C8HVF9"/>
<evidence type="ECO:0000313" key="11">
    <source>
        <dbReference type="Proteomes" id="UP000321034"/>
    </source>
</evidence>
<feature type="binding site" evidence="9">
    <location>
        <position position="100"/>
    </location>
    <ligand>
        <name>Fe(2+)</name>
        <dbReference type="ChEBI" id="CHEBI:29033"/>
    </ligand>
</feature>
<dbReference type="EC" id="1.13.11.53" evidence="9"/>
<name>A0A5C8HVF9_9MICO</name>
<keyword evidence="11" id="KW-1185">Reference proteome</keyword>
<evidence type="ECO:0000256" key="5">
    <source>
        <dbReference type="ARBA" id="ARBA00022964"/>
    </source>
</evidence>
<feature type="site" description="Important to generate the dianion" evidence="9">
    <location>
        <position position="108"/>
    </location>
</feature>
<dbReference type="EC" id="1.13.11.54" evidence="9"/>
<proteinExistence type="inferred from homology"/>
<accession>A0A5C8HVF9</accession>
<dbReference type="Proteomes" id="UP000321034">
    <property type="component" value="Unassembled WGS sequence"/>
</dbReference>
<keyword evidence="8 9" id="KW-0486">Methionine biosynthesis</keyword>
<feature type="binding site" evidence="9">
    <location>
        <position position="106"/>
    </location>
    <ligand>
        <name>Ni(2+)</name>
        <dbReference type="ChEBI" id="CHEBI:49786"/>
    </ligand>
</feature>
<dbReference type="GO" id="GO:0010309">
    <property type="term" value="F:acireductone dioxygenase [iron(II)-requiring] activity"/>
    <property type="evidence" value="ECO:0007669"/>
    <property type="project" value="UniProtKB-UniRule"/>
</dbReference>
<dbReference type="RefSeq" id="WP_147895137.1">
    <property type="nucleotide sequence ID" value="NZ_BAAANR010000001.1"/>
</dbReference>
<dbReference type="InterPro" id="IPR004313">
    <property type="entry name" value="ARD"/>
</dbReference>
<comment type="cofactor">
    <cofactor evidence="9">
        <name>Fe(2+)</name>
        <dbReference type="ChEBI" id="CHEBI:29033"/>
    </cofactor>
    <text evidence="9">Binds 1 Fe(2+) cation per monomer.</text>
</comment>
<dbReference type="InterPro" id="IPR023956">
    <property type="entry name" value="ARD_bac"/>
</dbReference>
<keyword evidence="6 9" id="KW-0560">Oxidoreductase</keyword>
<protein>
    <recommendedName>
        <fullName evidence="9">Acireductone dioxygenase</fullName>
    </recommendedName>
    <alternativeName>
        <fullName evidence="9">1,2-dihydroxy-3-keto-5-methylthiopentene dioxygenase</fullName>
        <shortName evidence="9">DHK-MTPene dioxygenase</shortName>
    </alternativeName>
    <alternativeName>
        <fullName evidence="9">Acireductone dioxygenase (Fe(2+)-requiring)</fullName>
        <shortName evidence="9">ARD'</shortName>
        <shortName evidence="9">Fe-ARD</shortName>
        <ecNumber evidence="9">1.13.11.54</ecNumber>
    </alternativeName>
    <alternativeName>
        <fullName evidence="9">Acireductone dioxygenase (Ni(2+)-requiring)</fullName>
        <shortName evidence="9">ARD</shortName>
        <shortName evidence="9">Ni-ARD</shortName>
        <ecNumber evidence="9">1.13.11.53</ecNumber>
    </alternativeName>
</protein>
<dbReference type="Pfam" id="PF03079">
    <property type="entry name" value="ARD"/>
    <property type="match status" value="1"/>
</dbReference>
<organism evidence="10 11">
    <name type="scientific">Microbacterium hatanonis</name>
    <dbReference type="NCBI Taxonomy" id="404366"/>
    <lineage>
        <taxon>Bacteria</taxon>
        <taxon>Bacillati</taxon>
        <taxon>Actinomycetota</taxon>
        <taxon>Actinomycetes</taxon>
        <taxon>Micrococcales</taxon>
        <taxon>Microbacteriaceae</taxon>
        <taxon>Microbacterium</taxon>
    </lineage>
</organism>
<comment type="subunit">
    <text evidence="9">Monomer.</text>
</comment>
<evidence type="ECO:0000256" key="8">
    <source>
        <dbReference type="ARBA" id="ARBA00023167"/>
    </source>
</evidence>
<dbReference type="GO" id="GO:0010308">
    <property type="term" value="F:acireductone dioxygenase (Ni2+-requiring) activity"/>
    <property type="evidence" value="ECO:0007669"/>
    <property type="project" value="UniProtKB-UniRule"/>
</dbReference>
<dbReference type="GO" id="GO:0019284">
    <property type="term" value="P:L-methionine salvage from S-adenosylmethionine"/>
    <property type="evidence" value="ECO:0007669"/>
    <property type="project" value="InterPro"/>
</dbReference>
<dbReference type="GO" id="GO:0019509">
    <property type="term" value="P:L-methionine salvage from methylthioadenosine"/>
    <property type="evidence" value="ECO:0007669"/>
    <property type="project" value="UniProtKB-UniRule"/>
</dbReference>
<feature type="binding site" evidence="9">
    <location>
        <position position="102"/>
    </location>
    <ligand>
        <name>Fe(2+)</name>
        <dbReference type="ChEBI" id="CHEBI:29033"/>
    </ligand>
</feature>
<comment type="caution">
    <text evidence="10">The sequence shown here is derived from an EMBL/GenBank/DDBJ whole genome shotgun (WGS) entry which is preliminary data.</text>
</comment>
<comment type="similarity">
    <text evidence="9">Belongs to the acireductone dioxygenase (ARD) family.</text>
</comment>
<dbReference type="PANTHER" id="PTHR23418">
    <property type="entry name" value="ACIREDUCTONE DIOXYGENASE"/>
    <property type="match status" value="1"/>
</dbReference>
<dbReference type="GO" id="GO:0005506">
    <property type="term" value="F:iron ion binding"/>
    <property type="evidence" value="ECO:0007669"/>
    <property type="project" value="UniProtKB-UniRule"/>
</dbReference>
<keyword evidence="4 9" id="KW-0479">Metal-binding</keyword>
<dbReference type="InterPro" id="IPR014710">
    <property type="entry name" value="RmlC-like_jellyroll"/>
</dbReference>
<evidence type="ECO:0000256" key="6">
    <source>
        <dbReference type="ARBA" id="ARBA00023002"/>
    </source>
</evidence>
<keyword evidence="7 9" id="KW-0408">Iron</keyword>
<feature type="binding site" evidence="9">
    <location>
        <position position="102"/>
    </location>
    <ligand>
        <name>Ni(2+)</name>
        <dbReference type="ChEBI" id="CHEBI:49786"/>
    </ligand>
</feature>
<comment type="pathway">
    <text evidence="9">Amino-acid biosynthesis; L-methionine biosynthesis via salvage pathway; L-methionine from S-methyl-5-thio-alpha-D-ribose 1-phosphate: step 5/6.</text>
</comment>
<dbReference type="OrthoDB" id="9795636at2"/>
<evidence type="ECO:0000256" key="3">
    <source>
        <dbReference type="ARBA" id="ARBA00022605"/>
    </source>
</evidence>
<dbReference type="CDD" id="cd02232">
    <property type="entry name" value="cupin_ARD"/>
    <property type="match status" value="1"/>
</dbReference>
<dbReference type="EMBL" id="VRSV01000002">
    <property type="protein sequence ID" value="TXK09937.1"/>
    <property type="molecule type" value="Genomic_DNA"/>
</dbReference>
<dbReference type="Gene3D" id="2.60.120.10">
    <property type="entry name" value="Jelly Rolls"/>
    <property type="match status" value="1"/>
</dbReference>
<dbReference type="UniPathway" id="UPA00904">
    <property type="reaction ID" value="UER00878"/>
</dbReference>
<comment type="function">
    <text evidence="9">Catalyzes 2 different reactions between oxygene and the acireductone 1,2-dihydroxy-3-keto-5-methylthiopentene (DHK-MTPene) depending upon the metal bound in the active site. Fe-containing acireductone dioxygenase (Fe-ARD) produces formate and 2-keto-4-methylthiobutyrate (KMTB), the alpha-ketoacid precursor of methionine in the methionine recycle pathway. Ni-containing acireductone dioxygenase (Ni-ARD) produces methylthiopropionate, carbon monoxide and formate, and does not lie on the methionine recycle pathway.</text>
</comment>
<dbReference type="GO" id="GO:0016151">
    <property type="term" value="F:nickel cation binding"/>
    <property type="evidence" value="ECO:0007669"/>
    <property type="project" value="UniProtKB-UniRule"/>
</dbReference>
<feature type="binding site" evidence="9">
    <location>
        <position position="144"/>
    </location>
    <ligand>
        <name>Ni(2+)</name>
        <dbReference type="ChEBI" id="CHEBI:49786"/>
    </ligand>
</feature>
<evidence type="ECO:0000256" key="2">
    <source>
        <dbReference type="ARBA" id="ARBA00022596"/>
    </source>
</evidence>
<comment type="cofactor">
    <cofactor evidence="9">
        <name>Ni(2+)</name>
        <dbReference type="ChEBI" id="CHEBI:49786"/>
    </cofactor>
    <text evidence="9">Binds 1 nickel ion per monomer.</text>
</comment>
<keyword evidence="5 9" id="KW-0223">Dioxygenase</keyword>
<feature type="site" description="May play a role in metal incorporation in vivo" evidence="9">
    <location>
        <position position="99"/>
    </location>
</feature>
<feature type="binding site" evidence="9">
    <location>
        <position position="100"/>
    </location>
    <ligand>
        <name>Ni(2+)</name>
        <dbReference type="ChEBI" id="CHEBI:49786"/>
    </ligand>
</feature>
<reference evidence="10 11" key="1">
    <citation type="submission" date="2019-08" db="EMBL/GenBank/DDBJ databases">
        <authorList>
            <person name="Dong K."/>
        </authorList>
    </citation>
    <scope>NUCLEOTIDE SEQUENCE [LARGE SCALE GENOMIC DNA]</scope>
    <source>
        <strain evidence="10 11">JCM14558</strain>
    </source>
</reference>
<feature type="binding site" evidence="9">
    <location>
        <position position="144"/>
    </location>
    <ligand>
        <name>Fe(2+)</name>
        <dbReference type="ChEBI" id="CHEBI:29033"/>
    </ligand>
</feature>
<keyword evidence="3 9" id="KW-0028">Amino-acid biosynthesis</keyword>
<dbReference type="InterPro" id="IPR011051">
    <property type="entry name" value="RmlC_Cupin_sf"/>
</dbReference>
<evidence type="ECO:0000256" key="7">
    <source>
        <dbReference type="ARBA" id="ARBA00023004"/>
    </source>
</evidence>